<dbReference type="GO" id="GO:0000049">
    <property type="term" value="F:tRNA binding"/>
    <property type="evidence" value="ECO:0007669"/>
    <property type="project" value="TreeGrafter"/>
</dbReference>
<gene>
    <name evidence="8" type="ORF">GAYE_SCF26G4558</name>
</gene>
<dbReference type="PANTHER" id="PTHR13563:SF13">
    <property type="entry name" value="TRNA METHYLTRANSFERASE 10 HOMOLOG A"/>
    <property type="match status" value="1"/>
</dbReference>
<keyword evidence="4" id="KW-0949">S-adenosyl-L-methionine</keyword>
<evidence type="ECO:0000256" key="6">
    <source>
        <dbReference type="SAM" id="MobiDB-lite"/>
    </source>
</evidence>
<sequence length="273" mass="31293">MVSQEDRQAYIEARKVKRLEARKRRKERKKSCTNNLSSPSTFSENTANTLSASSKRWSKKELREKVLKESNFKICVDLGGGEVSWDKVQTDREIVSLVKQLEHCCSLNKKAVINNQKPVSMYIVGAEERIKRQLDISCPMWAKWPVVWEGEDFLHNCLEDIVYLSYDATELLGMRESDGSYTECDLDSNKLYVIGGLVDRNRLKGAAQQRATSLGVRCAKLPLENFFKLQHGTSILSVLSVFQILLLKCNNYTWKEAFMKAVPERKGLVMRET</sequence>
<proteinExistence type="predicted"/>
<dbReference type="InterPro" id="IPR028564">
    <property type="entry name" value="MT_TRM10-typ"/>
</dbReference>
<evidence type="ECO:0000313" key="8">
    <source>
        <dbReference type="EMBL" id="KAK4526642.1"/>
    </source>
</evidence>
<accession>A0AAV9IGT7</accession>
<dbReference type="EMBL" id="JANCYU010000042">
    <property type="protein sequence ID" value="KAK4526642.1"/>
    <property type="molecule type" value="Genomic_DNA"/>
</dbReference>
<evidence type="ECO:0000313" key="9">
    <source>
        <dbReference type="Proteomes" id="UP001300502"/>
    </source>
</evidence>
<dbReference type="GO" id="GO:0005634">
    <property type="term" value="C:nucleus"/>
    <property type="evidence" value="ECO:0007669"/>
    <property type="project" value="TreeGrafter"/>
</dbReference>
<dbReference type="InterPro" id="IPR038459">
    <property type="entry name" value="MT_TRM10-typ_sf"/>
</dbReference>
<keyword evidence="2" id="KW-0489">Methyltransferase</keyword>
<feature type="compositionally biased region" description="Basic residues" evidence="6">
    <location>
        <begin position="21"/>
        <end position="31"/>
    </location>
</feature>
<evidence type="ECO:0000256" key="5">
    <source>
        <dbReference type="ARBA" id="ARBA00048434"/>
    </source>
</evidence>
<feature type="domain" description="SAM-dependent MTase TRM10-type" evidence="7">
    <location>
        <begin position="58"/>
        <end position="269"/>
    </location>
</feature>
<evidence type="ECO:0000256" key="1">
    <source>
        <dbReference type="ARBA" id="ARBA00012797"/>
    </source>
</evidence>
<dbReference type="GO" id="GO:0052905">
    <property type="term" value="F:tRNA (guanosine(9)-N1)-methyltransferase activity"/>
    <property type="evidence" value="ECO:0007669"/>
    <property type="project" value="UniProtKB-EC"/>
</dbReference>
<keyword evidence="9" id="KW-1185">Reference proteome</keyword>
<comment type="catalytic activity">
    <reaction evidence="5">
        <text>guanosine(9) in tRNA + S-adenosyl-L-methionine = N(1)-methylguanosine(9) in tRNA + S-adenosyl-L-homocysteine + H(+)</text>
        <dbReference type="Rhea" id="RHEA:43156"/>
        <dbReference type="Rhea" id="RHEA-COMP:10367"/>
        <dbReference type="Rhea" id="RHEA-COMP:10368"/>
        <dbReference type="ChEBI" id="CHEBI:15378"/>
        <dbReference type="ChEBI" id="CHEBI:57856"/>
        <dbReference type="ChEBI" id="CHEBI:59789"/>
        <dbReference type="ChEBI" id="CHEBI:73542"/>
        <dbReference type="ChEBI" id="CHEBI:74269"/>
        <dbReference type="EC" id="2.1.1.221"/>
    </reaction>
</comment>
<dbReference type="AlphaFoldDB" id="A0AAV9IGT7"/>
<evidence type="ECO:0000259" key="7">
    <source>
        <dbReference type="PROSITE" id="PS51675"/>
    </source>
</evidence>
<protein>
    <recommendedName>
        <fullName evidence="1">tRNA (guanine(9)-N(1))-methyltransferase</fullName>
        <ecNumber evidence="1">2.1.1.221</ecNumber>
    </recommendedName>
</protein>
<dbReference type="Proteomes" id="UP001300502">
    <property type="component" value="Unassembled WGS sequence"/>
</dbReference>
<comment type="caution">
    <text evidence="8">The sequence shown here is derived from an EMBL/GenBank/DDBJ whole genome shotgun (WGS) entry which is preliminary data.</text>
</comment>
<keyword evidence="3" id="KW-0808">Transferase</keyword>
<evidence type="ECO:0000256" key="3">
    <source>
        <dbReference type="ARBA" id="ARBA00022679"/>
    </source>
</evidence>
<feature type="region of interest" description="Disordered" evidence="6">
    <location>
        <begin position="21"/>
        <end position="49"/>
    </location>
</feature>
<dbReference type="CDD" id="cd18089">
    <property type="entry name" value="SPOUT_Trm10-like"/>
    <property type="match status" value="1"/>
</dbReference>
<feature type="compositionally biased region" description="Polar residues" evidence="6">
    <location>
        <begin position="32"/>
        <end position="49"/>
    </location>
</feature>
<dbReference type="GO" id="GO:0002939">
    <property type="term" value="P:tRNA N1-guanine methylation"/>
    <property type="evidence" value="ECO:0007669"/>
    <property type="project" value="TreeGrafter"/>
</dbReference>
<dbReference type="InterPro" id="IPR007356">
    <property type="entry name" value="tRNA_m1G_MeTrfase_euk"/>
</dbReference>
<name>A0AAV9IGT7_9RHOD</name>
<reference evidence="8 9" key="1">
    <citation type="submission" date="2022-07" db="EMBL/GenBank/DDBJ databases">
        <title>Genome-wide signatures of adaptation to extreme environments.</title>
        <authorList>
            <person name="Cho C.H."/>
            <person name="Yoon H.S."/>
        </authorList>
    </citation>
    <scope>NUCLEOTIDE SEQUENCE [LARGE SCALE GENOMIC DNA]</scope>
    <source>
        <strain evidence="8 9">108.79 E11</strain>
    </source>
</reference>
<organism evidence="8 9">
    <name type="scientific">Galdieria yellowstonensis</name>
    <dbReference type="NCBI Taxonomy" id="3028027"/>
    <lineage>
        <taxon>Eukaryota</taxon>
        <taxon>Rhodophyta</taxon>
        <taxon>Bangiophyceae</taxon>
        <taxon>Galdieriales</taxon>
        <taxon>Galdieriaceae</taxon>
        <taxon>Galdieria</taxon>
    </lineage>
</organism>
<dbReference type="Gene3D" id="3.40.1280.30">
    <property type="match status" value="1"/>
</dbReference>
<evidence type="ECO:0000256" key="2">
    <source>
        <dbReference type="ARBA" id="ARBA00022603"/>
    </source>
</evidence>
<evidence type="ECO:0000256" key="4">
    <source>
        <dbReference type="ARBA" id="ARBA00022691"/>
    </source>
</evidence>
<dbReference type="PROSITE" id="PS51675">
    <property type="entry name" value="SAM_MT_TRM10"/>
    <property type="match status" value="1"/>
</dbReference>
<dbReference type="EC" id="2.1.1.221" evidence="1"/>
<dbReference type="PANTHER" id="PTHR13563">
    <property type="entry name" value="TRNA (GUANINE-9-) METHYLTRANSFERASE"/>
    <property type="match status" value="1"/>
</dbReference>